<proteinExistence type="predicted"/>
<keyword evidence="1" id="KW-1133">Transmembrane helix</keyword>
<accession>A0ABS7AQH4</accession>
<evidence type="ECO:0000313" key="3">
    <source>
        <dbReference type="Proteomes" id="UP001519921"/>
    </source>
</evidence>
<dbReference type="Proteomes" id="UP001519921">
    <property type="component" value="Unassembled WGS sequence"/>
</dbReference>
<reference evidence="2 3" key="1">
    <citation type="submission" date="2021-07" db="EMBL/GenBank/DDBJ databases">
        <title>Clostridium weizhouense sp. nov., an anaerobic bacterium isolated from activated sludge of Petroleum wastewater.</title>
        <authorList>
            <person name="Li Q."/>
        </authorList>
    </citation>
    <scope>NUCLEOTIDE SEQUENCE [LARGE SCALE GENOMIC DNA]</scope>
    <source>
        <strain evidence="2 3">YB-6</strain>
    </source>
</reference>
<feature type="transmembrane region" description="Helical" evidence="1">
    <location>
        <begin position="12"/>
        <end position="30"/>
    </location>
</feature>
<dbReference type="RefSeq" id="WP_219780384.1">
    <property type="nucleotide sequence ID" value="NZ_JAHXPT010000010.1"/>
</dbReference>
<keyword evidence="1" id="KW-0472">Membrane</keyword>
<keyword evidence="3" id="KW-1185">Reference proteome</keyword>
<dbReference type="InterPro" id="IPR003425">
    <property type="entry name" value="CCB3/YggT"/>
</dbReference>
<feature type="transmembrane region" description="Helical" evidence="1">
    <location>
        <begin position="67"/>
        <end position="87"/>
    </location>
</feature>
<gene>
    <name evidence="2" type="ORF">KYD98_12505</name>
</gene>
<comment type="caution">
    <text evidence="2">The sequence shown here is derived from an EMBL/GenBank/DDBJ whole genome shotgun (WGS) entry which is preliminary data.</text>
</comment>
<protein>
    <submittedName>
        <fullName evidence="2">YggT family protein</fullName>
    </submittedName>
</protein>
<evidence type="ECO:0000313" key="2">
    <source>
        <dbReference type="EMBL" id="MBW6410917.1"/>
    </source>
</evidence>
<dbReference type="EMBL" id="JAHXPT010000010">
    <property type="protein sequence ID" value="MBW6410917.1"/>
    <property type="molecule type" value="Genomic_DNA"/>
</dbReference>
<name>A0ABS7AQH4_9CLOT</name>
<organism evidence="2 3">
    <name type="scientific">Clostridium weizhouense</name>
    <dbReference type="NCBI Taxonomy" id="2859781"/>
    <lineage>
        <taxon>Bacteria</taxon>
        <taxon>Bacillati</taxon>
        <taxon>Bacillota</taxon>
        <taxon>Clostridia</taxon>
        <taxon>Eubacteriales</taxon>
        <taxon>Clostridiaceae</taxon>
        <taxon>Clostridium</taxon>
    </lineage>
</organism>
<evidence type="ECO:0000256" key="1">
    <source>
        <dbReference type="SAM" id="Phobius"/>
    </source>
</evidence>
<sequence>MSYIIGNFISILFRILEFAILIECVFSWVSPGKQNQFMNLISSFTYPVLEPFRKLQYKFMPNMQIDFSPIFAIFAMDIIKSVILRFLY</sequence>
<keyword evidence="1" id="KW-0812">Transmembrane</keyword>
<dbReference type="Pfam" id="PF02325">
    <property type="entry name" value="CCB3_YggT"/>
    <property type="match status" value="1"/>
</dbReference>